<protein>
    <recommendedName>
        <fullName evidence="5">SIAH-type domain-containing protein</fullName>
    </recommendedName>
</protein>
<dbReference type="GO" id="GO:0043161">
    <property type="term" value="P:proteasome-mediated ubiquitin-dependent protein catabolic process"/>
    <property type="evidence" value="ECO:0007669"/>
    <property type="project" value="TreeGrafter"/>
</dbReference>
<keyword evidence="3" id="KW-0862">Zinc</keyword>
<dbReference type="PROSITE" id="PS00028">
    <property type="entry name" value="ZINC_FINGER_C2H2_1"/>
    <property type="match status" value="1"/>
</dbReference>
<evidence type="ECO:0000313" key="6">
    <source>
        <dbReference type="EMBL" id="KAF2899387.1"/>
    </source>
</evidence>
<keyword evidence="2 4" id="KW-0863">Zinc-finger</keyword>
<sequence length="469" mass="55009">MNKEDRTYCLPEEVVERLLCPSCNRYISCGPVRILMNGDSICGRCSRNKGFCRNTLFETSMSKFKFPCSYKSHGCKEFLLFGKTIEHERSCPYRSFLCPVLPMNNCVKYVNGLDLYKHFEEVHKNLLIENGQFKLRLKVDSECNFLMKHNEVTFIIQYSYNAVKKNLFLNVAHFSRTTKKTCHYKLQIINEEDLDLAVNCKEYTCRVYNSPTLNDCNYDIFIISDYLKAINNPQSIIIKLVLIGNVENTPSLTLWNLLEKYRCSVCECISLPPVYGHHQDQALLACVYCKSINGYYSTEIKTNETNFPCHWRQCTFVGNENNIKKHIEECEFRTYLCYVESCKTGYYTRNDVINHMAQHGTYCPDPNNIIIDLFKNSSNEHRYFTILENVVIVFRSYKDSNNKRIIHIKGFEDNITYQIKAHFEHDHCLLTSKKKDYAYNSIIDIFNQKFPSCFKTSNYIRGLFSITRK</sequence>
<keyword evidence="1" id="KW-0479">Metal-binding</keyword>
<evidence type="ECO:0000259" key="5">
    <source>
        <dbReference type="PROSITE" id="PS51081"/>
    </source>
</evidence>
<dbReference type="AlphaFoldDB" id="A0A8K0D9A1"/>
<evidence type="ECO:0000256" key="4">
    <source>
        <dbReference type="PROSITE-ProRule" id="PRU00455"/>
    </source>
</evidence>
<dbReference type="GO" id="GO:0061630">
    <property type="term" value="F:ubiquitin protein ligase activity"/>
    <property type="evidence" value="ECO:0007669"/>
    <property type="project" value="TreeGrafter"/>
</dbReference>
<dbReference type="Gene3D" id="3.30.40.10">
    <property type="entry name" value="Zinc/RING finger domain, C3HC4 (zinc finger)"/>
    <property type="match status" value="1"/>
</dbReference>
<dbReference type="PANTHER" id="PTHR45877:SF2">
    <property type="entry name" value="E3 UBIQUITIN-PROTEIN LIGASE SINA-RELATED"/>
    <property type="match status" value="1"/>
</dbReference>
<dbReference type="GO" id="GO:0031624">
    <property type="term" value="F:ubiquitin conjugating enzyme binding"/>
    <property type="evidence" value="ECO:0007669"/>
    <property type="project" value="TreeGrafter"/>
</dbReference>
<dbReference type="GO" id="GO:0005737">
    <property type="term" value="C:cytoplasm"/>
    <property type="evidence" value="ECO:0007669"/>
    <property type="project" value="TreeGrafter"/>
</dbReference>
<evidence type="ECO:0000256" key="2">
    <source>
        <dbReference type="ARBA" id="ARBA00022771"/>
    </source>
</evidence>
<reference evidence="6" key="1">
    <citation type="submission" date="2019-08" db="EMBL/GenBank/DDBJ databases">
        <title>The genome of the North American firefly Photinus pyralis.</title>
        <authorList>
            <consortium name="Photinus pyralis genome working group"/>
            <person name="Fallon T.R."/>
            <person name="Sander Lower S.E."/>
            <person name="Weng J.-K."/>
        </authorList>
    </citation>
    <scope>NUCLEOTIDE SEQUENCE</scope>
    <source>
        <strain evidence="6">TRF0915ILg1</strain>
        <tissue evidence="6">Whole body</tissue>
    </source>
</reference>
<organism evidence="6 7">
    <name type="scientific">Ignelater luminosus</name>
    <name type="common">Cucubano</name>
    <name type="synonym">Pyrophorus luminosus</name>
    <dbReference type="NCBI Taxonomy" id="2038154"/>
    <lineage>
        <taxon>Eukaryota</taxon>
        <taxon>Metazoa</taxon>
        <taxon>Ecdysozoa</taxon>
        <taxon>Arthropoda</taxon>
        <taxon>Hexapoda</taxon>
        <taxon>Insecta</taxon>
        <taxon>Pterygota</taxon>
        <taxon>Neoptera</taxon>
        <taxon>Endopterygota</taxon>
        <taxon>Coleoptera</taxon>
        <taxon>Polyphaga</taxon>
        <taxon>Elateriformia</taxon>
        <taxon>Elateroidea</taxon>
        <taxon>Elateridae</taxon>
        <taxon>Agrypninae</taxon>
        <taxon>Pyrophorini</taxon>
        <taxon>Ignelater</taxon>
    </lineage>
</organism>
<dbReference type="InterPro" id="IPR013010">
    <property type="entry name" value="Znf_SIAH"/>
</dbReference>
<dbReference type="GO" id="GO:0016567">
    <property type="term" value="P:protein ubiquitination"/>
    <property type="evidence" value="ECO:0007669"/>
    <property type="project" value="UniProtKB-UniPathway"/>
</dbReference>
<evidence type="ECO:0000313" key="7">
    <source>
        <dbReference type="Proteomes" id="UP000801492"/>
    </source>
</evidence>
<dbReference type="EMBL" id="VTPC01002835">
    <property type="protein sequence ID" value="KAF2899387.1"/>
    <property type="molecule type" value="Genomic_DNA"/>
</dbReference>
<accession>A0A8K0D9A1</accession>
<proteinExistence type="predicted"/>
<gene>
    <name evidence="6" type="ORF">ILUMI_06788</name>
</gene>
<dbReference type="PANTHER" id="PTHR45877">
    <property type="entry name" value="E3 UBIQUITIN-PROTEIN LIGASE SIAH2"/>
    <property type="match status" value="1"/>
</dbReference>
<name>A0A8K0D9A1_IGNLU</name>
<keyword evidence="7" id="KW-1185">Reference proteome</keyword>
<dbReference type="InterPro" id="IPR013083">
    <property type="entry name" value="Znf_RING/FYVE/PHD"/>
</dbReference>
<dbReference type="Pfam" id="PF21361">
    <property type="entry name" value="Sina_ZnF"/>
    <property type="match status" value="1"/>
</dbReference>
<dbReference type="InterPro" id="IPR013087">
    <property type="entry name" value="Znf_C2H2_type"/>
</dbReference>
<feature type="domain" description="SIAH-type" evidence="5">
    <location>
        <begin position="63"/>
        <end position="124"/>
    </location>
</feature>
<evidence type="ECO:0000256" key="3">
    <source>
        <dbReference type="ARBA" id="ARBA00022833"/>
    </source>
</evidence>
<dbReference type="Proteomes" id="UP000801492">
    <property type="component" value="Unassembled WGS sequence"/>
</dbReference>
<dbReference type="InterPro" id="IPR004162">
    <property type="entry name" value="SINA-like_animal"/>
</dbReference>
<evidence type="ECO:0000256" key="1">
    <source>
        <dbReference type="ARBA" id="ARBA00022723"/>
    </source>
</evidence>
<dbReference type="OrthoDB" id="6772184at2759"/>
<dbReference type="UniPathway" id="UPA00143"/>
<dbReference type="PROSITE" id="PS51081">
    <property type="entry name" value="ZF_SIAH"/>
    <property type="match status" value="1"/>
</dbReference>
<dbReference type="GO" id="GO:0008270">
    <property type="term" value="F:zinc ion binding"/>
    <property type="evidence" value="ECO:0007669"/>
    <property type="project" value="UniProtKB-KW"/>
</dbReference>
<comment type="caution">
    <text evidence="6">The sequence shown here is derived from an EMBL/GenBank/DDBJ whole genome shotgun (WGS) entry which is preliminary data.</text>
</comment>
<dbReference type="SUPFAM" id="SSF49599">
    <property type="entry name" value="TRAF domain-like"/>
    <property type="match status" value="2"/>
</dbReference>